<feature type="transmembrane region" description="Helical" evidence="1">
    <location>
        <begin position="256"/>
        <end position="274"/>
    </location>
</feature>
<reference evidence="2" key="1">
    <citation type="journal article" date="2021" name="Nat. Commun.">
        <title>Genetic determinants of endophytism in the Arabidopsis root mycobiome.</title>
        <authorList>
            <person name="Mesny F."/>
            <person name="Miyauchi S."/>
            <person name="Thiergart T."/>
            <person name="Pickel B."/>
            <person name="Atanasova L."/>
            <person name="Karlsson M."/>
            <person name="Huettel B."/>
            <person name="Barry K.W."/>
            <person name="Haridas S."/>
            <person name="Chen C."/>
            <person name="Bauer D."/>
            <person name="Andreopoulos W."/>
            <person name="Pangilinan J."/>
            <person name="LaButti K."/>
            <person name="Riley R."/>
            <person name="Lipzen A."/>
            <person name="Clum A."/>
            <person name="Drula E."/>
            <person name="Henrissat B."/>
            <person name="Kohler A."/>
            <person name="Grigoriev I.V."/>
            <person name="Martin F.M."/>
            <person name="Hacquard S."/>
        </authorList>
    </citation>
    <scope>NUCLEOTIDE SEQUENCE</scope>
    <source>
        <strain evidence="2">MPI-CAGE-CH-0243</strain>
    </source>
</reference>
<keyword evidence="1" id="KW-1133">Transmembrane helix</keyword>
<dbReference type="PANTHER" id="PTHR37471:SF1">
    <property type="entry name" value="AB HYDROLASE-1 DOMAIN-CONTAINING PROTEIN"/>
    <property type="match status" value="1"/>
</dbReference>
<keyword evidence="1" id="KW-0472">Membrane</keyword>
<organism evidence="2 3">
    <name type="scientific">Dendryphion nanum</name>
    <dbReference type="NCBI Taxonomy" id="256645"/>
    <lineage>
        <taxon>Eukaryota</taxon>
        <taxon>Fungi</taxon>
        <taxon>Dikarya</taxon>
        <taxon>Ascomycota</taxon>
        <taxon>Pezizomycotina</taxon>
        <taxon>Dothideomycetes</taxon>
        <taxon>Pleosporomycetidae</taxon>
        <taxon>Pleosporales</taxon>
        <taxon>Torulaceae</taxon>
        <taxon>Dendryphion</taxon>
    </lineage>
</organism>
<dbReference type="EMBL" id="JAGMWT010000006">
    <property type="protein sequence ID" value="KAH7127199.1"/>
    <property type="molecule type" value="Genomic_DNA"/>
</dbReference>
<feature type="transmembrane region" description="Helical" evidence="1">
    <location>
        <begin position="12"/>
        <end position="34"/>
    </location>
</feature>
<dbReference type="AlphaFoldDB" id="A0A9P9DY59"/>
<keyword evidence="1" id="KW-0812">Transmembrane</keyword>
<evidence type="ECO:0000313" key="2">
    <source>
        <dbReference type="EMBL" id="KAH7127199.1"/>
    </source>
</evidence>
<evidence type="ECO:0000313" key="3">
    <source>
        <dbReference type="Proteomes" id="UP000700596"/>
    </source>
</evidence>
<accession>A0A9P9DY59</accession>
<sequence length="512" mass="58904">MIGTSLPEHIFIVTCIGALRVITPFSIFYCAFSIADPPASVFRKALLIWSTSETAFWLLVYLPRKRALQSDARHPPVLDREDRKALYWKCWDRIPNPDHYLSKWFLGARIHDIRRENVKDFFRWALLNKGDTEKAEVKAEEVENLIEEEAELDEYVDGVQTLLGHKIEPGRGKAEGLRLTVDKVKMLHRPLLWYMIVGLVDTLTAGYLRYSGFRLYRTSLRETFSVFPFRIANLTTTLASPVPSLSYWYRPHTSKTRLPVVFIHGISIGLYSYAQFLTEINKYDRLGPSEGGIGIIAIEIMPISFRVSGEIPDREVICRQVLRILEEHGWDKVVLASHSYGSAITTHLLQNEETRRRIGPILLVDPVTFLLHLPDVAYNFTARSPKGANEQQLYYFACTDMMVAHSLARHFFWAQNILWKDDLRGHDVTISLGGRDLIVDTETVGKYLAGVDLRSEDSSWKGREWTGNGLETLWWNTCDHAQVFERPEGRKRLGDVVRKYAEKKEEIEADFP</sequence>
<comment type="caution">
    <text evidence="2">The sequence shown here is derived from an EMBL/GenBank/DDBJ whole genome shotgun (WGS) entry which is preliminary data.</text>
</comment>
<protein>
    <recommendedName>
        <fullName evidence="4">AB hydrolase-1 domain-containing protein</fullName>
    </recommendedName>
</protein>
<dbReference type="SUPFAM" id="SSF53474">
    <property type="entry name" value="alpha/beta-Hydrolases"/>
    <property type="match status" value="1"/>
</dbReference>
<evidence type="ECO:0000256" key="1">
    <source>
        <dbReference type="SAM" id="Phobius"/>
    </source>
</evidence>
<dbReference type="Gene3D" id="3.40.50.1820">
    <property type="entry name" value="alpha/beta hydrolase"/>
    <property type="match status" value="1"/>
</dbReference>
<evidence type="ECO:0008006" key="4">
    <source>
        <dbReference type="Google" id="ProtNLM"/>
    </source>
</evidence>
<feature type="transmembrane region" description="Helical" evidence="1">
    <location>
        <begin position="46"/>
        <end position="63"/>
    </location>
</feature>
<name>A0A9P9DY59_9PLEO</name>
<keyword evidence="3" id="KW-1185">Reference proteome</keyword>
<proteinExistence type="predicted"/>
<dbReference type="InterPro" id="IPR029058">
    <property type="entry name" value="AB_hydrolase_fold"/>
</dbReference>
<dbReference type="Proteomes" id="UP000700596">
    <property type="component" value="Unassembled WGS sequence"/>
</dbReference>
<feature type="transmembrane region" description="Helical" evidence="1">
    <location>
        <begin position="191"/>
        <end position="210"/>
    </location>
</feature>
<dbReference type="PANTHER" id="PTHR37471">
    <property type="entry name" value="UNNAMED PRODUCT"/>
    <property type="match status" value="1"/>
</dbReference>
<dbReference type="OrthoDB" id="6431331at2759"/>
<gene>
    <name evidence="2" type="ORF">B0J11DRAFT_433640</name>
</gene>